<evidence type="ECO:0000256" key="6">
    <source>
        <dbReference type="SAM" id="MobiDB-lite"/>
    </source>
</evidence>
<dbReference type="EMBL" id="MNPL01021241">
    <property type="protein sequence ID" value="OQR69392.1"/>
    <property type="molecule type" value="Genomic_DNA"/>
</dbReference>
<sequence length="556" mass="59176">MVLHQPQGQVTMQAGATMAAPAVRPLTVQTAHQPPPSAAGGGQQQQQNTASQMSPNTAKKKCKNFLATLIRLASDQPVQTATNVKALIQGLIDGNIPPEDFTTQLQRELNSSPQPCLVPFLKKSLPHLRQSLMTKELSIEGVRPPPPGSLGPPTTVLGPVGQPAQPPQAIIRAAGQGPTTHTTVRLLQPQRVVTVTPPPPRGILNQGSHAISTASSMTKSIVVQAPTPAKPPPAPKAPKPAATPKTPPAPKTPAASRNATAAAAAAAAAAVVSATASPATPAVAATPTTAGPTATGTTAGGAGEKVRYGSALREDDDINDVAAMGGVNLQEESQRILASSELVGATRSCGDDVFLFSVALEKKISQIAVKHGVDSVDPDVVKLVSHAVQEKLKGYLERLNIASEHRAEPPAFKADAARFEQTTDPRAQLRFVEELDKLERKRHEEHEREMLLRVAKSRSKMEDPEQLKLKQRAKEMQKAEMEEMRQREANMTALQAIGPRKKARLDGAIGGTGGGTGSKAVLRPRIKRVNMKDVLFLLETDKAWMRSNFIYKSYLK</sequence>
<dbReference type="SUPFAM" id="SSF47113">
    <property type="entry name" value="Histone-fold"/>
    <property type="match status" value="1"/>
</dbReference>
<keyword evidence="8" id="KW-0648">Protein biosynthesis</keyword>
<dbReference type="InterPro" id="IPR037249">
    <property type="entry name" value="TAFH/NHR1_dom_sf"/>
</dbReference>
<dbReference type="STRING" id="418985.A0A1V9X7Y4"/>
<evidence type="ECO:0000256" key="4">
    <source>
        <dbReference type="ARBA" id="ARBA00023163"/>
    </source>
</evidence>
<keyword evidence="4" id="KW-0804">Transcription</keyword>
<accession>A0A1V9X7Y4</accession>
<feature type="region of interest" description="Disordered" evidence="6">
    <location>
        <begin position="225"/>
        <end position="258"/>
    </location>
</feature>
<dbReference type="PANTHER" id="PTHR15138">
    <property type="entry name" value="TRANSCRIPTION INITIATION FACTOR TFIID SUBUNIT 4"/>
    <property type="match status" value="1"/>
</dbReference>
<dbReference type="InterPro" id="IPR007900">
    <property type="entry name" value="TAF4_C"/>
</dbReference>
<keyword evidence="5" id="KW-0539">Nucleus</keyword>
<dbReference type="GO" id="GO:0003743">
    <property type="term" value="F:translation initiation factor activity"/>
    <property type="evidence" value="ECO:0007669"/>
    <property type="project" value="UniProtKB-KW"/>
</dbReference>
<dbReference type="GO" id="GO:0016251">
    <property type="term" value="F:RNA polymerase II general transcription initiation factor activity"/>
    <property type="evidence" value="ECO:0007669"/>
    <property type="project" value="TreeGrafter"/>
</dbReference>
<name>A0A1V9X7Y4_9ACAR</name>
<evidence type="ECO:0000313" key="8">
    <source>
        <dbReference type="EMBL" id="OQR69392.1"/>
    </source>
</evidence>
<feature type="domain" description="TAFH" evidence="7">
    <location>
        <begin position="50"/>
        <end position="151"/>
    </location>
</feature>
<keyword evidence="3" id="KW-0805">Transcription regulation</keyword>
<dbReference type="InterPro" id="IPR009072">
    <property type="entry name" value="Histone-fold"/>
</dbReference>
<dbReference type="GO" id="GO:0006367">
    <property type="term" value="P:transcription initiation at RNA polymerase II promoter"/>
    <property type="evidence" value="ECO:0007669"/>
    <property type="project" value="TreeGrafter"/>
</dbReference>
<dbReference type="InterPro" id="IPR003894">
    <property type="entry name" value="TAFH_NHR1"/>
</dbReference>
<dbReference type="Proteomes" id="UP000192247">
    <property type="component" value="Unassembled WGS sequence"/>
</dbReference>
<dbReference type="OrthoDB" id="21060at2759"/>
<dbReference type="SMART" id="SM00549">
    <property type="entry name" value="TAFH"/>
    <property type="match status" value="1"/>
</dbReference>
<evidence type="ECO:0000256" key="3">
    <source>
        <dbReference type="ARBA" id="ARBA00023015"/>
    </source>
</evidence>
<dbReference type="Gene3D" id="1.20.120.1110">
    <property type="entry name" value="TAFH/NHR1 domain"/>
    <property type="match status" value="1"/>
</dbReference>
<dbReference type="InterPro" id="IPR045144">
    <property type="entry name" value="TAF4"/>
</dbReference>
<feature type="compositionally biased region" description="Low complexity" evidence="6">
    <location>
        <begin position="44"/>
        <end position="54"/>
    </location>
</feature>
<keyword evidence="9" id="KW-1185">Reference proteome</keyword>
<evidence type="ECO:0000256" key="5">
    <source>
        <dbReference type="ARBA" id="ARBA00023242"/>
    </source>
</evidence>
<feature type="compositionally biased region" description="Low complexity" evidence="6">
    <location>
        <begin position="282"/>
        <end position="297"/>
    </location>
</feature>
<dbReference type="Gene3D" id="1.10.20.10">
    <property type="entry name" value="Histone, subunit A"/>
    <property type="match status" value="1"/>
</dbReference>
<evidence type="ECO:0000313" key="9">
    <source>
        <dbReference type="Proteomes" id="UP000192247"/>
    </source>
</evidence>
<evidence type="ECO:0000256" key="2">
    <source>
        <dbReference type="ARBA" id="ARBA00006178"/>
    </source>
</evidence>
<comment type="similarity">
    <text evidence="2">Belongs to the TAF4 family.</text>
</comment>
<dbReference type="InParanoid" id="A0A1V9X7Y4"/>
<gene>
    <name evidence="8" type="ORF">BIW11_12288</name>
</gene>
<evidence type="ECO:0000256" key="1">
    <source>
        <dbReference type="ARBA" id="ARBA00004123"/>
    </source>
</evidence>
<dbReference type="FunCoup" id="A0A1V9X7Y4">
    <property type="interactions" value="1688"/>
</dbReference>
<reference evidence="8 9" key="1">
    <citation type="journal article" date="2017" name="Gigascience">
        <title>Draft genome of the honey bee ectoparasitic mite, Tropilaelaps mercedesae, is shaped by the parasitic life history.</title>
        <authorList>
            <person name="Dong X."/>
            <person name="Armstrong S.D."/>
            <person name="Xia D."/>
            <person name="Makepeace B.L."/>
            <person name="Darby A.C."/>
            <person name="Kadowaki T."/>
        </authorList>
    </citation>
    <scope>NUCLEOTIDE SEQUENCE [LARGE SCALE GENOMIC DNA]</scope>
    <source>
        <strain evidence="8">Wuxi-XJTLU</strain>
    </source>
</reference>
<dbReference type="GO" id="GO:0046982">
    <property type="term" value="F:protein heterodimerization activity"/>
    <property type="evidence" value="ECO:0007669"/>
    <property type="project" value="InterPro"/>
</dbReference>
<feature type="region of interest" description="Disordered" evidence="6">
    <location>
        <begin position="282"/>
        <end position="303"/>
    </location>
</feature>
<feature type="region of interest" description="Disordered" evidence="6">
    <location>
        <begin position="30"/>
        <end position="57"/>
    </location>
</feature>
<dbReference type="SUPFAM" id="SSF158553">
    <property type="entry name" value="TAFH domain-like"/>
    <property type="match status" value="1"/>
</dbReference>
<feature type="compositionally biased region" description="Pro residues" evidence="6">
    <location>
        <begin position="228"/>
        <end position="238"/>
    </location>
</feature>
<dbReference type="CDD" id="cd08045">
    <property type="entry name" value="HFD_TAF4"/>
    <property type="match status" value="1"/>
</dbReference>
<dbReference type="AlphaFoldDB" id="A0A1V9X7Y4"/>
<dbReference type="PROSITE" id="PS51119">
    <property type="entry name" value="TAFH"/>
    <property type="match status" value="1"/>
</dbReference>
<comment type="caution">
    <text evidence="8">The sequence shown here is derived from an EMBL/GenBank/DDBJ whole genome shotgun (WGS) entry which is preliminary data.</text>
</comment>
<evidence type="ECO:0000259" key="7">
    <source>
        <dbReference type="PROSITE" id="PS51119"/>
    </source>
</evidence>
<organism evidence="8 9">
    <name type="scientific">Tropilaelaps mercedesae</name>
    <dbReference type="NCBI Taxonomy" id="418985"/>
    <lineage>
        <taxon>Eukaryota</taxon>
        <taxon>Metazoa</taxon>
        <taxon>Ecdysozoa</taxon>
        <taxon>Arthropoda</taxon>
        <taxon>Chelicerata</taxon>
        <taxon>Arachnida</taxon>
        <taxon>Acari</taxon>
        <taxon>Parasitiformes</taxon>
        <taxon>Mesostigmata</taxon>
        <taxon>Gamasina</taxon>
        <taxon>Dermanyssoidea</taxon>
        <taxon>Laelapidae</taxon>
        <taxon>Tropilaelaps</taxon>
    </lineage>
</organism>
<dbReference type="Pfam" id="PF07531">
    <property type="entry name" value="TAFH"/>
    <property type="match status" value="1"/>
</dbReference>
<dbReference type="Pfam" id="PF05236">
    <property type="entry name" value="TAF4"/>
    <property type="match status" value="1"/>
</dbReference>
<dbReference type="FunFam" id="1.10.20.10:FF:000015">
    <property type="entry name" value="Transcription initiation factor TFIID subunit 4B"/>
    <property type="match status" value="1"/>
</dbReference>
<protein>
    <submittedName>
        <fullName evidence="8">Transcription initiation factor TFIID subunit 4-like</fullName>
    </submittedName>
</protein>
<comment type="subcellular location">
    <subcellularLocation>
        <location evidence="1">Nucleus</location>
    </subcellularLocation>
</comment>
<proteinExistence type="inferred from homology"/>
<keyword evidence="8" id="KW-0396">Initiation factor</keyword>
<dbReference type="GO" id="GO:0003677">
    <property type="term" value="F:DNA binding"/>
    <property type="evidence" value="ECO:0007669"/>
    <property type="project" value="TreeGrafter"/>
</dbReference>
<dbReference type="PANTHER" id="PTHR15138:SF14">
    <property type="entry name" value="TRANSCRIPTION INITIATION FACTOR TFIID SUBUNIT 4"/>
    <property type="match status" value="1"/>
</dbReference>
<dbReference type="GO" id="GO:0005669">
    <property type="term" value="C:transcription factor TFIID complex"/>
    <property type="evidence" value="ECO:0007669"/>
    <property type="project" value="InterPro"/>
</dbReference>